<dbReference type="EMBL" id="FZNR01000005">
    <property type="protein sequence ID" value="SNR73976.1"/>
    <property type="molecule type" value="Genomic_DNA"/>
</dbReference>
<evidence type="ECO:0000256" key="4">
    <source>
        <dbReference type="PROSITE-ProRule" id="PRU00335"/>
    </source>
</evidence>
<accession>A0A238YRQ6</accession>
<dbReference type="PANTHER" id="PTHR30055">
    <property type="entry name" value="HTH-TYPE TRANSCRIPTIONAL REGULATOR RUTR"/>
    <property type="match status" value="1"/>
</dbReference>
<evidence type="ECO:0000313" key="7">
    <source>
        <dbReference type="Proteomes" id="UP000198415"/>
    </source>
</evidence>
<evidence type="ECO:0000313" key="6">
    <source>
        <dbReference type="EMBL" id="SNR73976.1"/>
    </source>
</evidence>
<evidence type="ECO:0000256" key="2">
    <source>
        <dbReference type="ARBA" id="ARBA00023125"/>
    </source>
</evidence>
<protein>
    <submittedName>
        <fullName evidence="6">Transcriptional regulator, TetR family</fullName>
    </submittedName>
</protein>
<feature type="domain" description="HTH tetR-type" evidence="5">
    <location>
        <begin position="22"/>
        <end position="82"/>
    </location>
</feature>
<reference evidence="6 7" key="1">
    <citation type="submission" date="2017-06" db="EMBL/GenBank/DDBJ databases">
        <authorList>
            <person name="Kim H.J."/>
            <person name="Triplett B.A."/>
        </authorList>
    </citation>
    <scope>NUCLEOTIDE SEQUENCE [LARGE SCALE GENOMIC DNA]</scope>
    <source>
        <strain evidence="6 7">DSM 43151</strain>
    </source>
</reference>
<gene>
    <name evidence="6" type="ORF">SAMN06264365_105145</name>
</gene>
<keyword evidence="7" id="KW-1185">Reference proteome</keyword>
<dbReference type="Proteomes" id="UP000198415">
    <property type="component" value="Unassembled WGS sequence"/>
</dbReference>
<evidence type="ECO:0000259" key="5">
    <source>
        <dbReference type="PROSITE" id="PS50977"/>
    </source>
</evidence>
<proteinExistence type="predicted"/>
<dbReference type="PANTHER" id="PTHR30055:SF234">
    <property type="entry name" value="HTH-TYPE TRANSCRIPTIONAL REGULATOR BETI"/>
    <property type="match status" value="1"/>
</dbReference>
<dbReference type="Gene3D" id="1.10.357.10">
    <property type="entry name" value="Tetracycline Repressor, domain 2"/>
    <property type="match status" value="1"/>
</dbReference>
<dbReference type="SUPFAM" id="SSF46689">
    <property type="entry name" value="Homeodomain-like"/>
    <property type="match status" value="1"/>
</dbReference>
<dbReference type="Pfam" id="PF00440">
    <property type="entry name" value="TetR_N"/>
    <property type="match status" value="1"/>
</dbReference>
<dbReference type="PRINTS" id="PR00455">
    <property type="entry name" value="HTHTETR"/>
</dbReference>
<keyword evidence="2 4" id="KW-0238">DNA-binding</keyword>
<organism evidence="6 7">
    <name type="scientific">Actinoplanes regularis</name>
    <dbReference type="NCBI Taxonomy" id="52697"/>
    <lineage>
        <taxon>Bacteria</taxon>
        <taxon>Bacillati</taxon>
        <taxon>Actinomycetota</taxon>
        <taxon>Actinomycetes</taxon>
        <taxon>Micromonosporales</taxon>
        <taxon>Micromonosporaceae</taxon>
        <taxon>Actinoplanes</taxon>
    </lineage>
</organism>
<evidence type="ECO:0000256" key="1">
    <source>
        <dbReference type="ARBA" id="ARBA00023015"/>
    </source>
</evidence>
<name>A0A238YRQ6_9ACTN</name>
<dbReference type="GO" id="GO:0000976">
    <property type="term" value="F:transcription cis-regulatory region binding"/>
    <property type="evidence" value="ECO:0007669"/>
    <property type="project" value="TreeGrafter"/>
</dbReference>
<dbReference type="InterPro" id="IPR050109">
    <property type="entry name" value="HTH-type_TetR-like_transc_reg"/>
</dbReference>
<dbReference type="AlphaFoldDB" id="A0A238YRQ6"/>
<dbReference type="PROSITE" id="PS50977">
    <property type="entry name" value="HTH_TETR_2"/>
    <property type="match status" value="1"/>
</dbReference>
<sequence>MSLWKTVHMTPAPINLRDQKKQQTRQAISDVATALFMEHGFEAVTIADIANAARVAKMTVTNYFPRKEDLALDLGDAFIGSLAKTVAERAVGESALAALRRAFLADVKQRNPVIGFAGVPFIRMIVDSPTLTARLRDFHDRRELALAEQLADDGLSTTGDSLAPRIVAAQFGAAHRALFDETVRRTLAGDDPDQLSTALTRAGTWTFDLLEASLGSYAIRT</sequence>
<dbReference type="InterPro" id="IPR009057">
    <property type="entry name" value="Homeodomain-like_sf"/>
</dbReference>
<feature type="DNA-binding region" description="H-T-H motif" evidence="4">
    <location>
        <begin position="45"/>
        <end position="64"/>
    </location>
</feature>
<evidence type="ECO:0000256" key="3">
    <source>
        <dbReference type="ARBA" id="ARBA00023163"/>
    </source>
</evidence>
<dbReference type="InterPro" id="IPR001647">
    <property type="entry name" value="HTH_TetR"/>
</dbReference>
<keyword evidence="3" id="KW-0804">Transcription</keyword>
<dbReference type="Gene3D" id="1.10.10.60">
    <property type="entry name" value="Homeodomain-like"/>
    <property type="match status" value="1"/>
</dbReference>
<dbReference type="GO" id="GO:0003700">
    <property type="term" value="F:DNA-binding transcription factor activity"/>
    <property type="evidence" value="ECO:0007669"/>
    <property type="project" value="TreeGrafter"/>
</dbReference>
<keyword evidence="1" id="KW-0805">Transcription regulation</keyword>